<dbReference type="AlphaFoldDB" id="A0AB40B3B4"/>
<proteinExistence type="inferred from homology"/>
<reference evidence="6" key="2">
    <citation type="submission" date="2025-08" db="UniProtKB">
        <authorList>
            <consortium name="RefSeq"/>
        </authorList>
    </citation>
    <scope>IDENTIFICATION</scope>
</reference>
<reference evidence="5" key="1">
    <citation type="submission" date="2025-05" db="UniProtKB">
        <authorList>
            <consortium name="RefSeq"/>
        </authorList>
    </citation>
    <scope>NUCLEOTIDE SEQUENCE [LARGE SCALE GENOMIC DNA]</scope>
</reference>
<feature type="domain" description="Small ribosomal subunit protein uS7" evidence="4">
    <location>
        <begin position="6"/>
        <end position="53"/>
    </location>
</feature>
<dbReference type="GO" id="GO:0006412">
    <property type="term" value="P:translation"/>
    <property type="evidence" value="ECO:0007669"/>
    <property type="project" value="InterPro"/>
</dbReference>
<evidence type="ECO:0000259" key="4">
    <source>
        <dbReference type="Pfam" id="PF00177"/>
    </source>
</evidence>
<dbReference type="GeneID" id="120258272"/>
<sequence length="104" mass="11830">MHGCSNGKKLMAIRIVKHAMEIIHLLTDLNPTQVIVDVVINSETWENATRIGSAAKGFSINYAIKKKDEIERVAKQITDGYILQTFRLVVLVQQWFHFESTITC</sequence>
<dbReference type="Pfam" id="PF00177">
    <property type="entry name" value="Ribosomal_S7"/>
    <property type="match status" value="1"/>
</dbReference>
<dbReference type="PANTHER" id="PTHR11205">
    <property type="entry name" value="RIBOSOMAL PROTEIN S7"/>
    <property type="match status" value="1"/>
</dbReference>
<dbReference type="InterPro" id="IPR000235">
    <property type="entry name" value="Ribosomal_uS7"/>
</dbReference>
<keyword evidence="3" id="KW-0687">Ribonucleoprotein</keyword>
<organism evidence="5 6">
    <name type="scientific">Dioscorea cayennensis subsp. rotundata</name>
    <name type="common">White Guinea yam</name>
    <name type="synonym">Dioscorea rotundata</name>
    <dbReference type="NCBI Taxonomy" id="55577"/>
    <lineage>
        <taxon>Eukaryota</taxon>
        <taxon>Viridiplantae</taxon>
        <taxon>Streptophyta</taxon>
        <taxon>Embryophyta</taxon>
        <taxon>Tracheophyta</taxon>
        <taxon>Spermatophyta</taxon>
        <taxon>Magnoliopsida</taxon>
        <taxon>Liliopsida</taxon>
        <taxon>Dioscoreales</taxon>
        <taxon>Dioscoreaceae</taxon>
        <taxon>Dioscorea</taxon>
    </lineage>
</organism>
<evidence type="ECO:0000256" key="1">
    <source>
        <dbReference type="ARBA" id="ARBA00007151"/>
    </source>
</evidence>
<dbReference type="SUPFAM" id="SSF47973">
    <property type="entry name" value="Ribosomal protein S7"/>
    <property type="match status" value="1"/>
</dbReference>
<protein>
    <submittedName>
        <fullName evidence="6">40S ribosomal protein S5-like</fullName>
    </submittedName>
</protein>
<dbReference type="InterPro" id="IPR036823">
    <property type="entry name" value="Ribosomal_uS7_dom_sf"/>
</dbReference>
<dbReference type="GO" id="GO:0005840">
    <property type="term" value="C:ribosome"/>
    <property type="evidence" value="ECO:0007669"/>
    <property type="project" value="UniProtKB-KW"/>
</dbReference>
<accession>A0AB40B3B4</accession>
<evidence type="ECO:0000313" key="6">
    <source>
        <dbReference type="RefSeq" id="XP_039121564.1"/>
    </source>
</evidence>
<gene>
    <name evidence="6" type="primary">LOC120258272</name>
</gene>
<dbReference type="Proteomes" id="UP001515500">
    <property type="component" value="Chromosome 1"/>
</dbReference>
<dbReference type="RefSeq" id="XP_039121564.1">
    <property type="nucleotide sequence ID" value="XM_039265630.1"/>
</dbReference>
<dbReference type="GO" id="GO:1990904">
    <property type="term" value="C:ribonucleoprotein complex"/>
    <property type="evidence" value="ECO:0007669"/>
    <property type="project" value="UniProtKB-KW"/>
</dbReference>
<name>A0AB40B3B4_DIOCR</name>
<evidence type="ECO:0000256" key="3">
    <source>
        <dbReference type="ARBA" id="ARBA00023274"/>
    </source>
</evidence>
<dbReference type="Gene3D" id="1.10.455.10">
    <property type="entry name" value="Ribosomal protein S7 domain"/>
    <property type="match status" value="1"/>
</dbReference>
<keyword evidence="2" id="KW-0689">Ribosomal protein</keyword>
<comment type="similarity">
    <text evidence="1">Belongs to the universal ribosomal protein uS7 family.</text>
</comment>
<dbReference type="InterPro" id="IPR023798">
    <property type="entry name" value="Ribosomal_uS7_dom"/>
</dbReference>
<evidence type="ECO:0000256" key="2">
    <source>
        <dbReference type="ARBA" id="ARBA00022980"/>
    </source>
</evidence>
<keyword evidence="5" id="KW-1185">Reference proteome</keyword>
<evidence type="ECO:0000313" key="5">
    <source>
        <dbReference type="Proteomes" id="UP001515500"/>
    </source>
</evidence>